<name>A0A9P8RIE2_9PEZI</name>
<evidence type="ECO:0000256" key="1">
    <source>
        <dbReference type="SAM" id="MobiDB-lite"/>
    </source>
</evidence>
<keyword evidence="3" id="KW-1185">Reference proteome</keyword>
<evidence type="ECO:0000313" key="3">
    <source>
        <dbReference type="Proteomes" id="UP000758603"/>
    </source>
</evidence>
<feature type="compositionally biased region" description="Low complexity" evidence="1">
    <location>
        <begin position="34"/>
        <end position="67"/>
    </location>
</feature>
<organism evidence="2 3">
    <name type="scientific">Truncatella angustata</name>
    <dbReference type="NCBI Taxonomy" id="152316"/>
    <lineage>
        <taxon>Eukaryota</taxon>
        <taxon>Fungi</taxon>
        <taxon>Dikarya</taxon>
        <taxon>Ascomycota</taxon>
        <taxon>Pezizomycotina</taxon>
        <taxon>Sordariomycetes</taxon>
        <taxon>Xylariomycetidae</taxon>
        <taxon>Amphisphaeriales</taxon>
        <taxon>Sporocadaceae</taxon>
        <taxon>Truncatella</taxon>
    </lineage>
</organism>
<reference evidence="2" key="1">
    <citation type="journal article" date="2021" name="Nat. Commun.">
        <title>Genetic determinants of endophytism in the Arabidopsis root mycobiome.</title>
        <authorList>
            <person name="Mesny F."/>
            <person name="Miyauchi S."/>
            <person name="Thiergart T."/>
            <person name="Pickel B."/>
            <person name="Atanasova L."/>
            <person name="Karlsson M."/>
            <person name="Huettel B."/>
            <person name="Barry K.W."/>
            <person name="Haridas S."/>
            <person name="Chen C."/>
            <person name="Bauer D."/>
            <person name="Andreopoulos W."/>
            <person name="Pangilinan J."/>
            <person name="LaButti K."/>
            <person name="Riley R."/>
            <person name="Lipzen A."/>
            <person name="Clum A."/>
            <person name="Drula E."/>
            <person name="Henrissat B."/>
            <person name="Kohler A."/>
            <person name="Grigoriev I.V."/>
            <person name="Martin F.M."/>
            <person name="Hacquard S."/>
        </authorList>
    </citation>
    <scope>NUCLEOTIDE SEQUENCE</scope>
    <source>
        <strain evidence="2">MPI-SDFR-AT-0073</strain>
    </source>
</reference>
<dbReference type="EMBL" id="JAGPXC010000012">
    <property type="protein sequence ID" value="KAH6644908.1"/>
    <property type="molecule type" value="Genomic_DNA"/>
</dbReference>
<dbReference type="OrthoDB" id="4205486at2759"/>
<comment type="caution">
    <text evidence="2">The sequence shown here is derived from an EMBL/GenBank/DDBJ whole genome shotgun (WGS) entry which is preliminary data.</text>
</comment>
<dbReference type="AlphaFoldDB" id="A0A9P8RIE2"/>
<sequence>MAADSSPRSVADATRFTSNTPHANSKARKVVGGTQSTATTTTSTTTAPSSSSLPKAQPRTASASASAPQPPRRPAPASASASASAAALAGAHGQGHGHKPESLDERVRRLRAAHLAARNHEVSRMDKVISNSRRYMDAAHRYTVMGLIGFSGMSPHPPGRRCTLTPPSSFQGSLSSSQYMLP</sequence>
<accession>A0A9P8RIE2</accession>
<protein>
    <submittedName>
        <fullName evidence="2">Uncharacterized protein</fullName>
    </submittedName>
</protein>
<feature type="compositionally biased region" description="Low complexity" evidence="1">
    <location>
        <begin position="75"/>
        <end position="87"/>
    </location>
</feature>
<dbReference type="GeneID" id="70133143"/>
<gene>
    <name evidence="2" type="ORF">BKA67DRAFT_586443</name>
</gene>
<dbReference type="RefSeq" id="XP_045951422.1">
    <property type="nucleotide sequence ID" value="XM_046104252.1"/>
</dbReference>
<proteinExistence type="predicted"/>
<dbReference type="Proteomes" id="UP000758603">
    <property type="component" value="Unassembled WGS sequence"/>
</dbReference>
<feature type="region of interest" description="Disordered" evidence="1">
    <location>
        <begin position="1"/>
        <end position="102"/>
    </location>
</feature>
<evidence type="ECO:0000313" key="2">
    <source>
        <dbReference type="EMBL" id="KAH6644908.1"/>
    </source>
</evidence>